<sequence>MKRNILIIGASGEIGRSIVRLLAKEDTQFILHYNENRSCLEEVLKEVNPLQILSVLKADFRKEEEIWQFIENIAFPVHAVIFAGGKAHIAQLQDTTETAMKELFHLHLYAPWMITKHLLPEMIQRRCGHIIFITSIWGNKGASMETIYSSVKGGQNIFIKALAKEVANSGVYVNGVSPGYIETKMNNHLSREEKDDLYEEIPLKRPGKAEEVAKVVQFLLSDASSYIQGEIIHVAGGWE</sequence>
<evidence type="ECO:0000313" key="3">
    <source>
        <dbReference type="Proteomes" id="UP000602050"/>
    </source>
</evidence>
<dbReference type="Pfam" id="PF13561">
    <property type="entry name" value="adh_short_C2"/>
    <property type="match status" value="1"/>
</dbReference>
<dbReference type="RefSeq" id="WP_188392709.1">
    <property type="nucleotide sequence ID" value="NZ_BMEV01000051.1"/>
</dbReference>
<dbReference type="AlphaFoldDB" id="A0A8J2TNE0"/>
<dbReference type="InterPro" id="IPR002347">
    <property type="entry name" value="SDR_fam"/>
</dbReference>
<dbReference type="SUPFAM" id="SSF51735">
    <property type="entry name" value="NAD(P)-binding Rossmann-fold domains"/>
    <property type="match status" value="1"/>
</dbReference>
<keyword evidence="3" id="KW-1185">Reference proteome</keyword>
<dbReference type="InterPro" id="IPR036291">
    <property type="entry name" value="NAD(P)-bd_dom_sf"/>
</dbReference>
<comment type="caution">
    <text evidence="2">The sequence shown here is derived from an EMBL/GenBank/DDBJ whole genome shotgun (WGS) entry which is preliminary data.</text>
</comment>
<accession>A0A8J2TNE0</accession>
<organism evidence="2 3">
    <name type="scientific">Compostibacillus humi</name>
    <dbReference type="NCBI Taxonomy" id="1245525"/>
    <lineage>
        <taxon>Bacteria</taxon>
        <taxon>Bacillati</taxon>
        <taxon>Bacillota</taxon>
        <taxon>Bacilli</taxon>
        <taxon>Bacillales</taxon>
        <taxon>Bacillaceae</taxon>
        <taxon>Compostibacillus</taxon>
    </lineage>
</organism>
<name>A0A8J2TNE0_9BACI</name>
<dbReference type="CDD" id="cd05233">
    <property type="entry name" value="SDR_c"/>
    <property type="match status" value="1"/>
</dbReference>
<dbReference type="EMBL" id="BMEV01000051">
    <property type="protein sequence ID" value="GFZ83008.1"/>
    <property type="molecule type" value="Genomic_DNA"/>
</dbReference>
<evidence type="ECO:0000256" key="1">
    <source>
        <dbReference type="ARBA" id="ARBA00006484"/>
    </source>
</evidence>
<gene>
    <name evidence="2" type="ORF">GCM10010978_24560</name>
</gene>
<dbReference type="Gene3D" id="3.40.50.720">
    <property type="entry name" value="NAD(P)-binding Rossmann-like Domain"/>
    <property type="match status" value="1"/>
</dbReference>
<evidence type="ECO:0000313" key="2">
    <source>
        <dbReference type="EMBL" id="GFZ83008.1"/>
    </source>
</evidence>
<dbReference type="NCBIfam" id="NF047420">
    <property type="entry name" value="EF_P_mod_YmfI"/>
    <property type="match status" value="1"/>
</dbReference>
<dbReference type="PRINTS" id="PR00081">
    <property type="entry name" value="GDHRDH"/>
</dbReference>
<proteinExistence type="inferred from homology"/>
<dbReference type="Proteomes" id="UP000602050">
    <property type="component" value="Unassembled WGS sequence"/>
</dbReference>
<reference evidence="2" key="2">
    <citation type="submission" date="2020-09" db="EMBL/GenBank/DDBJ databases">
        <authorList>
            <person name="Sun Q."/>
            <person name="Zhou Y."/>
        </authorList>
    </citation>
    <scope>NUCLEOTIDE SEQUENCE</scope>
    <source>
        <strain evidence="2">CGMCC 1.12360</strain>
    </source>
</reference>
<comment type="similarity">
    <text evidence="1">Belongs to the short-chain dehydrogenases/reductases (SDR) family.</text>
</comment>
<reference evidence="2" key="1">
    <citation type="journal article" date="2014" name="Int. J. Syst. Evol. Microbiol.">
        <title>Complete genome sequence of Corynebacterium casei LMG S-19264T (=DSM 44701T), isolated from a smear-ripened cheese.</title>
        <authorList>
            <consortium name="US DOE Joint Genome Institute (JGI-PGF)"/>
            <person name="Walter F."/>
            <person name="Albersmeier A."/>
            <person name="Kalinowski J."/>
            <person name="Ruckert C."/>
        </authorList>
    </citation>
    <scope>NUCLEOTIDE SEQUENCE</scope>
    <source>
        <strain evidence="2">CGMCC 1.12360</strain>
    </source>
</reference>
<dbReference type="InterPro" id="IPR050259">
    <property type="entry name" value="SDR"/>
</dbReference>
<dbReference type="PANTHER" id="PTHR42879">
    <property type="entry name" value="3-OXOACYL-(ACYL-CARRIER-PROTEIN) REDUCTASE"/>
    <property type="match status" value="1"/>
</dbReference>
<protein>
    <submittedName>
        <fullName evidence="2">3-ketoacyl-ACP reductase</fullName>
    </submittedName>
</protein>
<dbReference type="PANTHER" id="PTHR42879:SF2">
    <property type="entry name" value="3-OXOACYL-[ACYL-CARRIER-PROTEIN] REDUCTASE FABG"/>
    <property type="match status" value="1"/>
</dbReference>